<dbReference type="GO" id="GO:0003677">
    <property type="term" value="F:DNA binding"/>
    <property type="evidence" value="ECO:0007669"/>
    <property type="project" value="InterPro"/>
</dbReference>
<comment type="caution">
    <text evidence="1">The sequence shown here is derived from an EMBL/GenBank/DDBJ whole genome shotgun (WGS) entry which is preliminary data.</text>
</comment>
<accession>A0A1J5PWG8</accession>
<dbReference type="Gene3D" id="1.10.260.40">
    <property type="entry name" value="lambda repressor-like DNA-binding domains"/>
    <property type="match status" value="1"/>
</dbReference>
<protein>
    <submittedName>
        <fullName evidence="1">Uncharacterized protein</fullName>
    </submittedName>
</protein>
<name>A0A1J5PWG8_9ZZZZ</name>
<organism evidence="1">
    <name type="scientific">mine drainage metagenome</name>
    <dbReference type="NCBI Taxonomy" id="410659"/>
    <lineage>
        <taxon>unclassified sequences</taxon>
        <taxon>metagenomes</taxon>
        <taxon>ecological metagenomes</taxon>
    </lineage>
</organism>
<dbReference type="InterPro" id="IPR010982">
    <property type="entry name" value="Lambda_DNA-bd_dom_sf"/>
</dbReference>
<dbReference type="EMBL" id="MLJW01002043">
    <property type="protein sequence ID" value="OIQ75830.1"/>
    <property type="molecule type" value="Genomic_DNA"/>
</dbReference>
<proteinExistence type="predicted"/>
<reference evidence="1" key="1">
    <citation type="submission" date="2016-10" db="EMBL/GenBank/DDBJ databases">
        <title>Sequence of Gallionella enrichment culture.</title>
        <authorList>
            <person name="Poehlein A."/>
            <person name="Muehling M."/>
            <person name="Daniel R."/>
        </authorList>
    </citation>
    <scope>NUCLEOTIDE SEQUENCE</scope>
</reference>
<sequence length="289" mass="33405">MFGDYQCVRRCRCPPVSPLIRDEPKKCRLMPRCIPPMYRLRNQFATHAMRLRIELAHQFTYGMTMLKNLYARQLTEFINSHNLSLNKIAVTAGISEGTLRGFRDVQNRHLTLENILAITNALSYLTNEDLYTTDLFNDLLMEKHIYPIYTIEKVTPERASIYVKSAQSKKASPRQDLPIIGTAITEDGYMILYDESAGLTKRPPALVGKEHAFAITAYFSEMEPRIYFDEIIYVDTDTTPNENDDALITIYCDNDEYDANSLSLIRRIKTICESHIVVEQHNPKKRDCY</sequence>
<dbReference type="SUPFAM" id="SSF51306">
    <property type="entry name" value="LexA/Signal peptidase"/>
    <property type="match status" value="1"/>
</dbReference>
<dbReference type="InterPro" id="IPR036286">
    <property type="entry name" value="LexA/Signal_pep-like_sf"/>
</dbReference>
<dbReference type="AlphaFoldDB" id="A0A1J5PWG8"/>
<gene>
    <name evidence="1" type="ORF">GALL_424940</name>
</gene>
<evidence type="ECO:0000313" key="1">
    <source>
        <dbReference type="EMBL" id="OIQ75830.1"/>
    </source>
</evidence>